<comment type="caution">
    <text evidence="4">The sequence shown here is derived from an EMBL/GenBank/DDBJ whole genome shotgun (WGS) entry which is preliminary data.</text>
</comment>
<evidence type="ECO:0008006" key="6">
    <source>
        <dbReference type="Google" id="ProtNLM"/>
    </source>
</evidence>
<organism evidence="4 5">
    <name type="scientific">Miscanthus lutarioriparius</name>
    <dbReference type="NCBI Taxonomy" id="422564"/>
    <lineage>
        <taxon>Eukaryota</taxon>
        <taxon>Viridiplantae</taxon>
        <taxon>Streptophyta</taxon>
        <taxon>Embryophyta</taxon>
        <taxon>Tracheophyta</taxon>
        <taxon>Spermatophyta</taxon>
        <taxon>Magnoliopsida</taxon>
        <taxon>Liliopsida</taxon>
        <taxon>Poales</taxon>
        <taxon>Poaceae</taxon>
        <taxon>PACMAD clade</taxon>
        <taxon>Panicoideae</taxon>
        <taxon>Andropogonodae</taxon>
        <taxon>Andropogoneae</taxon>
        <taxon>Saccharinae</taxon>
        <taxon>Miscanthus</taxon>
    </lineage>
</organism>
<dbReference type="Gene3D" id="1.20.1280.50">
    <property type="match status" value="1"/>
</dbReference>
<gene>
    <name evidence="4" type="ORF">NCGR_LOCUS44452</name>
</gene>
<reference evidence="4" key="1">
    <citation type="submission" date="2020-10" db="EMBL/GenBank/DDBJ databases">
        <authorList>
            <person name="Han B."/>
            <person name="Lu T."/>
            <person name="Zhao Q."/>
            <person name="Huang X."/>
            <person name="Zhao Y."/>
        </authorList>
    </citation>
    <scope>NUCLEOTIDE SEQUENCE</scope>
</reference>
<feature type="domain" description="FBD" evidence="2">
    <location>
        <begin position="358"/>
        <end position="408"/>
    </location>
</feature>
<dbReference type="InterPro" id="IPR006566">
    <property type="entry name" value="FBD"/>
</dbReference>
<feature type="domain" description="F-box" evidence="1">
    <location>
        <begin position="15"/>
        <end position="54"/>
    </location>
</feature>
<dbReference type="Pfam" id="PF08387">
    <property type="entry name" value="FBD"/>
    <property type="match status" value="1"/>
</dbReference>
<dbReference type="Proteomes" id="UP000604825">
    <property type="component" value="Unassembled WGS sequence"/>
</dbReference>
<name>A0A811QX98_9POAL</name>
<dbReference type="InterPro" id="IPR032675">
    <property type="entry name" value="LRR_dom_sf"/>
</dbReference>
<evidence type="ECO:0000259" key="1">
    <source>
        <dbReference type="Pfam" id="PF00646"/>
    </source>
</evidence>
<evidence type="ECO:0000259" key="2">
    <source>
        <dbReference type="Pfam" id="PF08387"/>
    </source>
</evidence>
<dbReference type="SUPFAM" id="SSF81383">
    <property type="entry name" value="F-box domain"/>
    <property type="match status" value="1"/>
</dbReference>
<dbReference type="InterPro" id="IPR055411">
    <property type="entry name" value="LRR_FXL15/At3g58940/PEG3-like"/>
</dbReference>
<evidence type="ECO:0000313" key="4">
    <source>
        <dbReference type="EMBL" id="CAD6261030.1"/>
    </source>
</evidence>
<dbReference type="Pfam" id="PF24758">
    <property type="entry name" value="LRR_At5g56370"/>
    <property type="match status" value="1"/>
</dbReference>
<sequence length="471" mass="51985">MALPPRCDVGGEDFISNLPFELLSAIISRLDTAEAARTAVLSPRWRDAWRGTPLRLDDLELPAAPRPSIARAASVSGAPWAARADTVSLALASHPGPVTRFRLARTTLRARVPAAEAWFRSLTAGDRRAREVSHICPPEWCHRALADPLLTSATLETLALGECRFSDAGAAAASASRLTDLSLSRTHISEAALQSLLSGCPALRNVIFRHIQGPRRIRITSCRSLVLFGVWHYKHLEELTVEDALRPECLLGDVHLGASVTIIGAPKLTAFGYLVVGFRNFFHGIDKPSVEEKVNKGLRAPFNSVKILAISMTFSSKKDMATAMNLLKCFSFLETLHIQGKPGERQVDTIDFGYYQKNEPIGCIVNHLKTVRLESKVKNLIGEVEEQNMFEFVCFLLANAQVLQIMKIQSAMSNTPAWITEQQNLIQCHRASVEAKVVFEGLKVVHRKRFSIEAVNALPDPFDSDIDIMGY</sequence>
<keyword evidence="5" id="KW-1185">Reference proteome</keyword>
<dbReference type="InterPro" id="IPR001810">
    <property type="entry name" value="F-box_dom"/>
</dbReference>
<dbReference type="InterPro" id="IPR036047">
    <property type="entry name" value="F-box-like_dom_sf"/>
</dbReference>
<dbReference type="AlphaFoldDB" id="A0A811QX98"/>
<dbReference type="Pfam" id="PF00646">
    <property type="entry name" value="F-box"/>
    <property type="match status" value="1"/>
</dbReference>
<dbReference type="OrthoDB" id="614244at2759"/>
<dbReference type="InterPro" id="IPR055302">
    <property type="entry name" value="F-box_dom-containing"/>
</dbReference>
<accession>A0A811QX98</accession>
<evidence type="ECO:0000313" key="5">
    <source>
        <dbReference type="Proteomes" id="UP000604825"/>
    </source>
</evidence>
<dbReference type="Gene3D" id="3.80.10.10">
    <property type="entry name" value="Ribonuclease Inhibitor"/>
    <property type="match status" value="1"/>
</dbReference>
<feature type="domain" description="F-box/LRR-repeat protein 15/At3g58940/PEG3-like LRR" evidence="3">
    <location>
        <begin position="116"/>
        <end position="338"/>
    </location>
</feature>
<dbReference type="EMBL" id="CAJGYO010000011">
    <property type="protein sequence ID" value="CAD6261030.1"/>
    <property type="molecule type" value="Genomic_DNA"/>
</dbReference>
<proteinExistence type="predicted"/>
<dbReference type="PANTHER" id="PTHR32141">
    <property type="match status" value="1"/>
</dbReference>
<evidence type="ECO:0000259" key="3">
    <source>
        <dbReference type="Pfam" id="PF24758"/>
    </source>
</evidence>
<protein>
    <recommendedName>
        <fullName evidence="6">F-box domain-containing protein</fullName>
    </recommendedName>
</protein>
<dbReference type="PANTHER" id="PTHR32141:SF74">
    <property type="entry name" value="OS04G0409100 PROTEIN"/>
    <property type="match status" value="1"/>
</dbReference>
<dbReference type="SUPFAM" id="SSF52047">
    <property type="entry name" value="RNI-like"/>
    <property type="match status" value="1"/>
</dbReference>